<sequence length="348" mass="40625">MFIKEYIYLSSHPMLRRSFGFYFVEECHRRGLLRILVEMAIDFVVNVTVKTKEDSEYQLSTLEYILLGLNDVGLSVCEDLLNYPVDGDTRLCHVLMRIIANSQNFSRFKQVFLNLTNLMVRHNRTFDSDVAAQILERVCILPDEERLLRAVFDMIKHTDTCIFANSLMCKFETRLRTVNYAMYEELMAYKNDNFNTSAVSSPFSVTPAKGENLEPLKINCINDVEKERYTSPDTTKADTLQNKPSLDTSITRTVNLTRTCYNNKFNSTPTKHNVENWLNNDFRNWRQSSPRAPVPLMALPHTRPMRPRNNRRVKMYRMAPIVCRVNSGLWMLFRAVMFFILKQVSMMG</sequence>
<dbReference type="EMBL" id="JH668488">
    <property type="protein sequence ID" value="KAG6455313.1"/>
    <property type="molecule type" value="Genomic_DNA"/>
</dbReference>
<proteinExistence type="predicted"/>
<gene>
    <name evidence="1" type="ORF">O3G_MSEX009158</name>
</gene>
<evidence type="ECO:0000313" key="2">
    <source>
        <dbReference type="Proteomes" id="UP000791440"/>
    </source>
</evidence>
<dbReference type="Proteomes" id="UP000791440">
    <property type="component" value="Unassembled WGS sequence"/>
</dbReference>
<keyword evidence="2" id="KW-1185">Reference proteome</keyword>
<reference evidence="1" key="1">
    <citation type="journal article" date="2016" name="Insect Biochem. Mol. Biol.">
        <title>Multifaceted biological insights from a draft genome sequence of the tobacco hornworm moth, Manduca sexta.</title>
        <authorList>
            <person name="Kanost M.R."/>
            <person name="Arrese E.L."/>
            <person name="Cao X."/>
            <person name="Chen Y.R."/>
            <person name="Chellapilla S."/>
            <person name="Goldsmith M.R."/>
            <person name="Grosse-Wilde E."/>
            <person name="Heckel D.G."/>
            <person name="Herndon N."/>
            <person name="Jiang H."/>
            <person name="Papanicolaou A."/>
            <person name="Qu J."/>
            <person name="Soulages J.L."/>
            <person name="Vogel H."/>
            <person name="Walters J."/>
            <person name="Waterhouse R.M."/>
            <person name="Ahn S.J."/>
            <person name="Almeida F.C."/>
            <person name="An C."/>
            <person name="Aqrawi P."/>
            <person name="Bretschneider A."/>
            <person name="Bryant W.B."/>
            <person name="Bucks S."/>
            <person name="Chao H."/>
            <person name="Chevignon G."/>
            <person name="Christen J.M."/>
            <person name="Clarke D.F."/>
            <person name="Dittmer N.T."/>
            <person name="Ferguson L.C.F."/>
            <person name="Garavelou S."/>
            <person name="Gordon K.H.J."/>
            <person name="Gunaratna R.T."/>
            <person name="Han Y."/>
            <person name="Hauser F."/>
            <person name="He Y."/>
            <person name="Heidel-Fischer H."/>
            <person name="Hirsh A."/>
            <person name="Hu Y."/>
            <person name="Jiang H."/>
            <person name="Kalra D."/>
            <person name="Klinner C."/>
            <person name="Konig C."/>
            <person name="Kovar C."/>
            <person name="Kroll A.R."/>
            <person name="Kuwar S.S."/>
            <person name="Lee S.L."/>
            <person name="Lehman R."/>
            <person name="Li K."/>
            <person name="Li Z."/>
            <person name="Liang H."/>
            <person name="Lovelace S."/>
            <person name="Lu Z."/>
            <person name="Mansfield J.H."/>
            <person name="McCulloch K.J."/>
            <person name="Mathew T."/>
            <person name="Morton B."/>
            <person name="Muzny D.M."/>
            <person name="Neunemann D."/>
            <person name="Ongeri F."/>
            <person name="Pauchet Y."/>
            <person name="Pu L.L."/>
            <person name="Pyrousis I."/>
            <person name="Rao X.J."/>
            <person name="Redding A."/>
            <person name="Roesel C."/>
            <person name="Sanchez-Gracia A."/>
            <person name="Schaack S."/>
            <person name="Shukla A."/>
            <person name="Tetreau G."/>
            <person name="Wang Y."/>
            <person name="Xiong G.H."/>
            <person name="Traut W."/>
            <person name="Walsh T.K."/>
            <person name="Worley K.C."/>
            <person name="Wu D."/>
            <person name="Wu W."/>
            <person name="Wu Y.Q."/>
            <person name="Zhang X."/>
            <person name="Zou Z."/>
            <person name="Zucker H."/>
            <person name="Briscoe A.D."/>
            <person name="Burmester T."/>
            <person name="Clem R.J."/>
            <person name="Feyereisen R."/>
            <person name="Grimmelikhuijzen C.J.P."/>
            <person name="Hamodrakas S.J."/>
            <person name="Hansson B.S."/>
            <person name="Huguet E."/>
            <person name="Jermiin L.S."/>
            <person name="Lan Q."/>
            <person name="Lehman H.K."/>
            <person name="Lorenzen M."/>
            <person name="Merzendorfer H."/>
            <person name="Michalopoulos I."/>
            <person name="Morton D.B."/>
            <person name="Muthukrishnan S."/>
            <person name="Oakeshott J.G."/>
            <person name="Palmer W."/>
            <person name="Park Y."/>
            <person name="Passarelli A.L."/>
            <person name="Rozas J."/>
            <person name="Schwartz L.M."/>
            <person name="Smith W."/>
            <person name="Southgate A."/>
            <person name="Vilcinskas A."/>
            <person name="Vogt R."/>
            <person name="Wang P."/>
            <person name="Werren J."/>
            <person name="Yu X.Q."/>
            <person name="Zhou J.J."/>
            <person name="Brown S.J."/>
            <person name="Scherer S.E."/>
            <person name="Richards S."/>
            <person name="Blissard G.W."/>
        </authorList>
    </citation>
    <scope>NUCLEOTIDE SEQUENCE</scope>
</reference>
<reference evidence="1" key="2">
    <citation type="submission" date="2020-12" db="EMBL/GenBank/DDBJ databases">
        <authorList>
            <person name="Kanost M."/>
        </authorList>
    </citation>
    <scope>NUCLEOTIDE SEQUENCE</scope>
</reference>
<protein>
    <submittedName>
        <fullName evidence="1">Uncharacterized protein</fullName>
    </submittedName>
</protein>
<name>A0A922CRL8_MANSE</name>
<comment type="caution">
    <text evidence="1">The sequence shown here is derived from an EMBL/GenBank/DDBJ whole genome shotgun (WGS) entry which is preliminary data.</text>
</comment>
<dbReference type="AlphaFoldDB" id="A0A922CRL8"/>
<organism evidence="1 2">
    <name type="scientific">Manduca sexta</name>
    <name type="common">Tobacco hawkmoth</name>
    <name type="synonym">Tobacco hornworm</name>
    <dbReference type="NCBI Taxonomy" id="7130"/>
    <lineage>
        <taxon>Eukaryota</taxon>
        <taxon>Metazoa</taxon>
        <taxon>Ecdysozoa</taxon>
        <taxon>Arthropoda</taxon>
        <taxon>Hexapoda</taxon>
        <taxon>Insecta</taxon>
        <taxon>Pterygota</taxon>
        <taxon>Neoptera</taxon>
        <taxon>Endopterygota</taxon>
        <taxon>Lepidoptera</taxon>
        <taxon>Glossata</taxon>
        <taxon>Ditrysia</taxon>
        <taxon>Bombycoidea</taxon>
        <taxon>Sphingidae</taxon>
        <taxon>Sphinginae</taxon>
        <taxon>Sphingini</taxon>
        <taxon>Manduca</taxon>
    </lineage>
</organism>
<evidence type="ECO:0000313" key="1">
    <source>
        <dbReference type="EMBL" id="KAG6455313.1"/>
    </source>
</evidence>
<accession>A0A922CRL8</accession>